<dbReference type="InterPro" id="IPR029471">
    <property type="entry name" value="HNH_5"/>
</dbReference>
<evidence type="ECO:0000313" key="3">
    <source>
        <dbReference type="Proteomes" id="UP000245631"/>
    </source>
</evidence>
<feature type="domain" description="HNH nuclease" evidence="1">
    <location>
        <begin position="23"/>
        <end position="72"/>
    </location>
</feature>
<evidence type="ECO:0000313" key="2">
    <source>
        <dbReference type="EMBL" id="PWJ88414.1"/>
    </source>
</evidence>
<dbReference type="AlphaFoldDB" id="A0A8E2W8D0"/>
<dbReference type="Proteomes" id="UP000245631">
    <property type="component" value="Unassembled WGS sequence"/>
</dbReference>
<accession>A0A8E2W8D0</accession>
<keyword evidence="2" id="KW-0378">Hydrolase</keyword>
<reference evidence="2 3" key="1">
    <citation type="submission" date="2018-05" db="EMBL/GenBank/DDBJ databases">
        <title>Genomic Encyclopedia of Type Strains, Phase IV (KMG-IV): sequencing the most valuable type-strain genomes for metagenomic binning, comparative biology and taxonomic classification.</title>
        <authorList>
            <person name="Goeker M."/>
        </authorList>
    </citation>
    <scope>NUCLEOTIDE SEQUENCE [LARGE SCALE GENOMIC DNA]</scope>
    <source>
        <strain evidence="2 3">DSM 2626</strain>
    </source>
</reference>
<dbReference type="GeneID" id="61054911"/>
<dbReference type="RefSeq" id="WP_170136840.1">
    <property type="nucleotide sequence ID" value="NZ_QGGH01000011.1"/>
</dbReference>
<proteinExistence type="predicted"/>
<organism evidence="2 3">
    <name type="scientific">Rhizobium loti</name>
    <name type="common">Mesorhizobium loti</name>
    <dbReference type="NCBI Taxonomy" id="381"/>
    <lineage>
        <taxon>Bacteria</taxon>
        <taxon>Pseudomonadati</taxon>
        <taxon>Pseudomonadota</taxon>
        <taxon>Alphaproteobacteria</taxon>
        <taxon>Hyphomicrobiales</taxon>
        <taxon>Phyllobacteriaceae</taxon>
        <taxon>Mesorhizobium</taxon>
    </lineage>
</organism>
<dbReference type="EMBL" id="QGGH01000011">
    <property type="protein sequence ID" value="PWJ88414.1"/>
    <property type="molecule type" value="Genomic_DNA"/>
</dbReference>
<name>A0A8E2W8D0_RHILI</name>
<gene>
    <name evidence="2" type="ORF">C8D77_111137</name>
</gene>
<keyword evidence="2" id="KW-0540">Nuclease</keyword>
<keyword evidence="2" id="KW-0255">Endonuclease</keyword>
<protein>
    <submittedName>
        <fullName evidence="2">HNH endonuclease</fullName>
    </submittedName>
</protein>
<comment type="caution">
    <text evidence="2">The sequence shown here is derived from an EMBL/GenBank/DDBJ whole genome shotgun (WGS) entry which is preliminary data.</text>
</comment>
<dbReference type="CDD" id="cd00085">
    <property type="entry name" value="HNHc"/>
    <property type="match status" value="1"/>
</dbReference>
<dbReference type="GO" id="GO:0004519">
    <property type="term" value="F:endonuclease activity"/>
    <property type="evidence" value="ECO:0007669"/>
    <property type="project" value="UniProtKB-KW"/>
</dbReference>
<sequence>MRPLNRYQQGKLDAAFRRSFREDARREQKSFCAYCDEPLTARTATADHRQPRAAFGLDHRNNIVAACDPCNKLKGHMPEQQFRKALEAPVSGRPLAFWLAWSRRRINRRLRLMEKRLGVAA</sequence>
<evidence type="ECO:0000259" key="1">
    <source>
        <dbReference type="SMART" id="SM00507"/>
    </source>
</evidence>
<dbReference type="Pfam" id="PF14279">
    <property type="entry name" value="HNH_5"/>
    <property type="match status" value="1"/>
</dbReference>
<dbReference type="InterPro" id="IPR003615">
    <property type="entry name" value="HNH_nuc"/>
</dbReference>
<dbReference type="Gene3D" id="1.10.30.50">
    <property type="match status" value="1"/>
</dbReference>
<dbReference type="SMART" id="SM00507">
    <property type="entry name" value="HNHc"/>
    <property type="match status" value="1"/>
</dbReference>